<evidence type="ECO:0000313" key="2">
    <source>
        <dbReference type="EMBL" id="MBP1082308.1"/>
    </source>
</evidence>
<name>A0ABS4CY65_9BACI</name>
<proteinExistence type="predicted"/>
<feature type="transmembrane region" description="Helical" evidence="1">
    <location>
        <begin position="265"/>
        <end position="283"/>
    </location>
</feature>
<dbReference type="Pfam" id="PF11553">
    <property type="entry name" value="DUF3231"/>
    <property type="match status" value="2"/>
</dbReference>
<dbReference type="EMBL" id="JAFDST010000003">
    <property type="protein sequence ID" value="MBP1082308.1"/>
    <property type="molecule type" value="Genomic_DNA"/>
</dbReference>
<dbReference type="Gene3D" id="1.20.1260.10">
    <property type="match status" value="2"/>
</dbReference>
<comment type="caution">
    <text evidence="2">The sequence shown here is derived from an EMBL/GenBank/DDBJ whole genome shotgun (WGS) entry which is preliminary data.</text>
</comment>
<keyword evidence="1" id="KW-1133">Transmembrane helix</keyword>
<gene>
    <name evidence="2" type="ORF">JOC74_002811</name>
</gene>
<dbReference type="RefSeq" id="WP_225970274.1">
    <property type="nucleotide sequence ID" value="NZ_JAFDST010000003.1"/>
</dbReference>
<keyword evidence="3" id="KW-1185">Reference proteome</keyword>
<sequence>MEIEHKSNAKLTAPELAGLWGQFMNDTIAICFNKYALAIVEDPEIKSIYETALNLSQTHVKTIKEFFEQEKYPIPQGFTEQDVNLEASRLYTDTFFLNYIYVMTMHGLTGYGVALGVSARQDIRRYFSNCNIESIELYNTILDVMLSKGLYTRPPYINPPEIAGLAEKQNFLTGWFGDRRPLTSTEIGNINFNMIKTYLSKALTLGFSQVANTQEVREYFVRGTKISSKHTEVFSSVFSEDNLNFPISWDSMVTNSTNTPFSDKLMMYHIGFLTTSAVAYYGAALATSQRRDLAIHYTRLTAELMKYAEDGTNIMIKNGWMEKPPTADDRMALSKGKKK</sequence>
<keyword evidence="1" id="KW-0472">Membrane</keyword>
<evidence type="ECO:0000313" key="3">
    <source>
        <dbReference type="Proteomes" id="UP000674416"/>
    </source>
</evidence>
<dbReference type="InterPro" id="IPR021617">
    <property type="entry name" value="DUF3231"/>
</dbReference>
<evidence type="ECO:0000256" key="1">
    <source>
        <dbReference type="SAM" id="Phobius"/>
    </source>
</evidence>
<protein>
    <submittedName>
        <fullName evidence="2">Spore coat protein CotF</fullName>
    </submittedName>
</protein>
<keyword evidence="2" id="KW-0167">Capsid protein</keyword>
<reference evidence="2 3" key="1">
    <citation type="submission" date="2021-01" db="EMBL/GenBank/DDBJ databases">
        <title>Genomic Encyclopedia of Type Strains, Phase IV (KMG-IV): sequencing the most valuable type-strain genomes for metagenomic binning, comparative biology and taxonomic classification.</title>
        <authorList>
            <person name="Goeker M."/>
        </authorList>
    </citation>
    <scope>NUCLEOTIDE SEQUENCE [LARGE SCALE GENOMIC DNA]</scope>
    <source>
        <strain evidence="2 3">DSM 103394</strain>
    </source>
</reference>
<keyword evidence="2" id="KW-0946">Virion</keyword>
<keyword evidence="1" id="KW-0812">Transmembrane</keyword>
<dbReference type="InterPro" id="IPR012347">
    <property type="entry name" value="Ferritin-like"/>
</dbReference>
<organism evidence="2 3">
    <name type="scientific">Bacillus capparidis</name>
    <dbReference type="NCBI Taxonomy" id="1840411"/>
    <lineage>
        <taxon>Bacteria</taxon>
        <taxon>Bacillati</taxon>
        <taxon>Bacillota</taxon>
        <taxon>Bacilli</taxon>
        <taxon>Bacillales</taxon>
        <taxon>Bacillaceae</taxon>
        <taxon>Bacillus</taxon>
    </lineage>
</organism>
<dbReference type="Proteomes" id="UP000674416">
    <property type="component" value="Unassembled WGS sequence"/>
</dbReference>
<accession>A0ABS4CY65</accession>